<dbReference type="GO" id="GO:0005506">
    <property type="term" value="F:iron ion binding"/>
    <property type="evidence" value="ECO:0007669"/>
    <property type="project" value="InterPro"/>
</dbReference>
<dbReference type="SUPFAM" id="SSF48264">
    <property type="entry name" value="Cytochrome P450"/>
    <property type="match status" value="1"/>
</dbReference>
<gene>
    <name evidence="1" type="ORF">ASPCAL13650</name>
</gene>
<evidence type="ECO:0000313" key="1">
    <source>
        <dbReference type="EMBL" id="CEL10532.1"/>
    </source>
</evidence>
<dbReference type="OrthoDB" id="1470350at2759"/>
<name>A0A0U5H8R6_ASPCI</name>
<dbReference type="GO" id="GO:0016705">
    <property type="term" value="F:oxidoreductase activity, acting on paired donors, with incorporation or reduction of molecular oxygen"/>
    <property type="evidence" value="ECO:0007669"/>
    <property type="project" value="InterPro"/>
</dbReference>
<dbReference type="GO" id="GO:0020037">
    <property type="term" value="F:heme binding"/>
    <property type="evidence" value="ECO:0007669"/>
    <property type="project" value="InterPro"/>
</dbReference>
<dbReference type="InterPro" id="IPR036396">
    <property type="entry name" value="Cyt_P450_sf"/>
</dbReference>
<reference evidence="2" key="1">
    <citation type="journal article" date="2016" name="Genome Announc.">
        <title>Draft genome sequences of fungus Aspergillus calidoustus.</title>
        <authorList>
            <person name="Horn F."/>
            <person name="Linde J."/>
            <person name="Mattern D.J."/>
            <person name="Walther G."/>
            <person name="Guthke R."/>
            <person name="Scherlach K."/>
            <person name="Martin K."/>
            <person name="Brakhage A.A."/>
            <person name="Petzke L."/>
            <person name="Valiante V."/>
        </authorList>
    </citation>
    <scope>NUCLEOTIDE SEQUENCE [LARGE SCALE GENOMIC DNA]</scope>
    <source>
        <strain evidence="2">SF006504</strain>
    </source>
</reference>
<proteinExistence type="predicted"/>
<dbReference type="Gene3D" id="1.10.630.10">
    <property type="entry name" value="Cytochrome P450"/>
    <property type="match status" value="1"/>
</dbReference>
<sequence length="75" mass="8497">MRENFRITPVFTIPPARRVMDPADVTSDGEWFSKGTSLAVCNHAFHQNAAVWGADHNTFTQCVGRIQPLMHRHGY</sequence>
<dbReference type="GO" id="GO:0004497">
    <property type="term" value="F:monooxygenase activity"/>
    <property type="evidence" value="ECO:0007669"/>
    <property type="project" value="InterPro"/>
</dbReference>
<evidence type="ECO:0000313" key="2">
    <source>
        <dbReference type="Proteomes" id="UP000054771"/>
    </source>
</evidence>
<dbReference type="EMBL" id="CDMC01000019">
    <property type="protein sequence ID" value="CEL10532.1"/>
    <property type="molecule type" value="Genomic_DNA"/>
</dbReference>
<dbReference type="Proteomes" id="UP000054771">
    <property type="component" value="Unassembled WGS sequence"/>
</dbReference>
<protein>
    <submittedName>
        <fullName evidence="1">Uncharacterized protein</fullName>
    </submittedName>
</protein>
<accession>A0A0U5H8R6</accession>
<dbReference type="STRING" id="454130.A0A0U5H8R6"/>
<organism evidence="1 2">
    <name type="scientific">Aspergillus calidoustus</name>
    <dbReference type="NCBI Taxonomy" id="454130"/>
    <lineage>
        <taxon>Eukaryota</taxon>
        <taxon>Fungi</taxon>
        <taxon>Dikarya</taxon>
        <taxon>Ascomycota</taxon>
        <taxon>Pezizomycotina</taxon>
        <taxon>Eurotiomycetes</taxon>
        <taxon>Eurotiomycetidae</taxon>
        <taxon>Eurotiales</taxon>
        <taxon>Aspergillaceae</taxon>
        <taxon>Aspergillus</taxon>
        <taxon>Aspergillus subgen. Nidulantes</taxon>
    </lineage>
</organism>
<dbReference type="AlphaFoldDB" id="A0A0U5H8R6"/>
<keyword evidence="2" id="KW-1185">Reference proteome</keyword>